<evidence type="ECO:0000256" key="1">
    <source>
        <dbReference type="PROSITE-ProRule" id="PRU00984"/>
    </source>
</evidence>
<dbReference type="GO" id="GO:0005886">
    <property type="term" value="C:plasma membrane"/>
    <property type="evidence" value="ECO:0007669"/>
    <property type="project" value="TreeGrafter"/>
</dbReference>
<dbReference type="GO" id="GO:0005085">
    <property type="term" value="F:guanyl-nucleotide exchange factor activity"/>
    <property type="evidence" value="ECO:0007669"/>
    <property type="project" value="InterPro"/>
</dbReference>
<keyword evidence="4" id="KW-1185">Reference proteome</keyword>
<dbReference type="PANTHER" id="PTHR45653">
    <property type="entry name" value="DEDICATOR OF CYTOKINESIS"/>
    <property type="match status" value="1"/>
</dbReference>
<gene>
    <name evidence="3" type="ORF">OXX778_LOCUS5005</name>
</gene>
<dbReference type="InterPro" id="IPR026791">
    <property type="entry name" value="DOCK"/>
</dbReference>
<dbReference type="PANTHER" id="PTHR45653:SF10">
    <property type="entry name" value="MYOBLAST CITY, ISOFORM B"/>
    <property type="match status" value="1"/>
</dbReference>
<organism evidence="3 4">
    <name type="scientific">Brachionus calyciflorus</name>
    <dbReference type="NCBI Taxonomy" id="104777"/>
    <lineage>
        <taxon>Eukaryota</taxon>
        <taxon>Metazoa</taxon>
        <taxon>Spiralia</taxon>
        <taxon>Gnathifera</taxon>
        <taxon>Rotifera</taxon>
        <taxon>Eurotatoria</taxon>
        <taxon>Monogononta</taxon>
        <taxon>Pseudotrocha</taxon>
        <taxon>Ploima</taxon>
        <taxon>Brachionidae</taxon>
        <taxon>Brachionus</taxon>
    </lineage>
</organism>
<dbReference type="GO" id="GO:0031267">
    <property type="term" value="F:small GTPase binding"/>
    <property type="evidence" value="ECO:0007669"/>
    <property type="project" value="TreeGrafter"/>
</dbReference>
<dbReference type="PROSITE" id="PS51651">
    <property type="entry name" value="DOCKER"/>
    <property type="match status" value="1"/>
</dbReference>
<dbReference type="OrthoDB" id="18896at2759"/>
<dbReference type="GO" id="GO:0005737">
    <property type="term" value="C:cytoplasm"/>
    <property type="evidence" value="ECO:0007669"/>
    <property type="project" value="TreeGrafter"/>
</dbReference>
<feature type="domain" description="DOCKER" evidence="2">
    <location>
        <begin position="1126"/>
        <end position="1608"/>
    </location>
</feature>
<name>A0A813QT95_9BILA</name>
<dbReference type="InterPro" id="IPR043162">
    <property type="entry name" value="DOCK_C_lobe_C"/>
</dbReference>
<protein>
    <recommendedName>
        <fullName evidence="2">DOCKER domain-containing protein</fullName>
    </recommendedName>
</protein>
<sequence length="1625" mass="193080">MYETQSLFDEYENNYKNFDDETKHNYEQLKYLIEYFNSNLSHEKLDVKSPSINSSNSLSNSSSNSSLDTTCLRNLLNNLNNLLDYYKNEKLNCKNLNFLQYLILKRFNYFNNNLFNLNKKLVLGSHNKDTIFDINTNYNNFDKLELNVLSEILNKNYIKLNICFNENLANNLGKYKFFENSDLNFRLGIFQFETKEKNYKIQKIKKTKRSLSAGAKIKNNKNFLVDINENSSSDETESEFSLNEKCLKSDFINPLINQNFILDLKPKTNKIILILYNLYSDYKIPVLTEYYKISDKLELKFLGSLNEVNKTEPRNSSMFRRIFKSKSKSRANSSQSKLQRASSNFDLNQPSNFLNVSLSLSNEFKNFLDPGNFIQIDKLNKWLSLWSPEIVDNNLKYNGFKTDYKSYINISMSLINCNLEINQRRSKFDQHQILKNKNLKQDENYYFLKLISVSFKTFISNIFKLKDLKLNDLIRIKLNENIKFKNLDLNLELYSFDRGKKESFLVESKNIQINWQTFYYNRENIVLNFKNLFNLKFKILTVHESNTDFVYQIDLVKFLNFNLNDQNELEFYNLIKNQGLVQLKFDLTLIEKYLEFFTILALNQKTNKKNLFRNKLLNRLFESFLVLIDSNKIDLNKLSIKVSHAKILQNWFMTNIKNLVELNQVKILQLLLKNFDFLIKLLVSLSNNFELKYNLNDLIIIKFFKYLNKDFILENLNMKFLDYLQELFNGIELGNMCIKLFGLNDSDNKEIKNRVIQLELFRQNFQFRETIFLLVLNDSVEFLKTVLNLKIKLSQSHLESLIGVSFKSILNSLIDNFKSQDLNQSIIDNFLVLIELINLIMSNNRFTLFNLLDQNLLNLFDVIECYFKFNQSILSSQTRLCLEIDLILFKFFKYIQKFLLRYLINKSNLDLEIVLFKSYYSMLFSYLKDKNFNFYPFFYKVKILDSAYLFWKCLNIRLKNSEDLSEFLIQKILECFFNNFYVKSIRLKIDVDELEFNSFGPILSLNLIQNFYESLLKFLNQINMVQKETIFFYLIEIIVKNEKNKKINPYEHIEFSPISEVYQLKSQARIILDMSLKTIIPDIWNLINLALDYHFLKDVYEIDSSVSSIESFLLIYSLLKQVESTQDSESKRKIKLYLLDDLYYMNKIEKNHLLMSFIRKEQADLLQWENESNLKEILYLKSLKKFAINSLQDKFLVQESSYLSEYYKSFKNSDKEGFIKSIQFEICKQLSGYYEKLDESYPKIARILNAESKFTQLISKNGENLNLESSKNHGHLYFRVGLFGKSLKFESIQNKYYIYKHKSYEMLSNIQNLIRNRLTYSKWCENENESLVTVNNTFLLLHNHEPDNLVKESIDKCFIQVCAVNKLEKIKFFDLIEENFLDQETENFNYLKNESLNDNLYYFDRPFYSKNLESCSIIEDYEDFERVKENESVENLWIERSVLILDNSKYENISQFEEIKSIVKINLNPIRNAITDINEKTKELKNFVVQFTANNSQNSDLNLIHSLQPLTMRLLGCLDARVNGGLIKYVKELLNESVYSNKKYSNNRKKLFSQLYSSIKSQLSVLESGLSIHDRILTNIEDSLMDSPSENLTEHIKHMNELNKHLIECLRIVHNELDDRWSKFC</sequence>
<evidence type="ECO:0000313" key="3">
    <source>
        <dbReference type="EMBL" id="CAF0772075.1"/>
    </source>
</evidence>
<proteinExistence type="inferred from homology"/>
<comment type="similarity">
    <text evidence="1">Belongs to the DOCK family.</text>
</comment>
<reference evidence="3" key="1">
    <citation type="submission" date="2021-02" db="EMBL/GenBank/DDBJ databases">
        <authorList>
            <person name="Nowell W R."/>
        </authorList>
    </citation>
    <scope>NUCLEOTIDE SEQUENCE</scope>
    <source>
        <strain evidence="3">Ploen Becks lab</strain>
    </source>
</reference>
<dbReference type="InterPro" id="IPR027357">
    <property type="entry name" value="DOCKER_dom"/>
</dbReference>
<dbReference type="Proteomes" id="UP000663879">
    <property type="component" value="Unassembled WGS sequence"/>
</dbReference>
<comment type="caution">
    <text evidence="3">The sequence shown here is derived from an EMBL/GenBank/DDBJ whole genome shotgun (WGS) entry which is preliminary data.</text>
</comment>
<evidence type="ECO:0000313" key="4">
    <source>
        <dbReference type="Proteomes" id="UP000663879"/>
    </source>
</evidence>
<dbReference type="Gene3D" id="1.20.58.740">
    <property type="match status" value="1"/>
</dbReference>
<dbReference type="GO" id="GO:0007264">
    <property type="term" value="P:small GTPase-mediated signal transduction"/>
    <property type="evidence" value="ECO:0007669"/>
    <property type="project" value="InterPro"/>
</dbReference>
<evidence type="ECO:0000259" key="2">
    <source>
        <dbReference type="PROSITE" id="PS51651"/>
    </source>
</evidence>
<dbReference type="Pfam" id="PF20421">
    <property type="entry name" value="DHR-2_Lobe_C"/>
    <property type="match status" value="1"/>
</dbReference>
<dbReference type="InterPro" id="IPR046773">
    <property type="entry name" value="DOCKER_Lobe_C"/>
</dbReference>
<dbReference type="EMBL" id="CAJNOC010000523">
    <property type="protein sequence ID" value="CAF0772075.1"/>
    <property type="molecule type" value="Genomic_DNA"/>
</dbReference>
<accession>A0A813QT95</accession>